<dbReference type="InterPro" id="IPR052017">
    <property type="entry name" value="TSUP"/>
</dbReference>
<evidence type="ECO:0000256" key="7">
    <source>
        <dbReference type="ARBA" id="ARBA00023136"/>
    </source>
</evidence>
<comment type="similarity">
    <text evidence="2 8">Belongs to the 4-toluene sulfonate uptake permease (TSUP) (TC 2.A.102) family.</text>
</comment>
<feature type="transmembrane region" description="Helical" evidence="8">
    <location>
        <begin position="156"/>
        <end position="177"/>
    </location>
</feature>
<proteinExistence type="inferred from homology"/>
<reference evidence="10" key="1">
    <citation type="submission" date="2015-01" db="EMBL/GenBank/DDBJ databases">
        <authorList>
            <person name="Aslett M.A."/>
            <person name="De Silva N."/>
        </authorList>
    </citation>
    <scope>NUCLEOTIDE SEQUENCE [LARGE SCALE GENOMIC DNA]</scope>
    <source>
        <strain evidence="10">R28058</strain>
    </source>
</reference>
<dbReference type="PANTHER" id="PTHR30269:SF37">
    <property type="entry name" value="MEMBRANE TRANSPORTER PROTEIN"/>
    <property type="match status" value="1"/>
</dbReference>
<keyword evidence="5 8" id="KW-0812">Transmembrane</keyword>
<evidence type="ECO:0000256" key="5">
    <source>
        <dbReference type="ARBA" id="ARBA00022692"/>
    </source>
</evidence>
<dbReference type="GO" id="GO:0005886">
    <property type="term" value="C:plasma membrane"/>
    <property type="evidence" value="ECO:0007669"/>
    <property type="project" value="UniProtKB-SubCell"/>
</dbReference>
<comment type="subcellular location">
    <subcellularLocation>
        <location evidence="1 8">Cell membrane</location>
        <topology evidence="1 8">Multi-pass membrane protein</topology>
    </subcellularLocation>
</comment>
<evidence type="ECO:0000256" key="3">
    <source>
        <dbReference type="ARBA" id="ARBA00022448"/>
    </source>
</evidence>
<name>A0A0C7PDZ4_PARSO</name>
<dbReference type="OrthoDB" id="7843147at2"/>
<feature type="transmembrane region" description="Helical" evidence="8">
    <location>
        <begin position="245"/>
        <end position="264"/>
    </location>
</feature>
<organism evidence="9 10">
    <name type="scientific">Paraclostridium sordellii</name>
    <name type="common">Clostridium sordellii</name>
    <dbReference type="NCBI Taxonomy" id="1505"/>
    <lineage>
        <taxon>Bacteria</taxon>
        <taxon>Bacillati</taxon>
        <taxon>Bacillota</taxon>
        <taxon>Clostridia</taxon>
        <taxon>Peptostreptococcales</taxon>
        <taxon>Peptostreptococcaceae</taxon>
        <taxon>Paraclostridium</taxon>
    </lineage>
</organism>
<sequence length="265" mass="29126">MGVGQILLFAIIVMVAYLIEGVIGFGGTIIAIPLASAVVGLKSTVPVLTIVVLIASTIIAIRDIKFINKKEFLKISTLMMVGLPIGMWLFESIPEKPLKIALGIFMVIIGIKGLYEEKRKSNNLEEIVVEIETNLNKECIAIEKVDSNRLSIFQSFTIFCGGILHGAFTCGGPFIVVYATKNIKDKTSFRATLCALWASLNLVMVGIDIYTNEITKDIIKLSFITMIFVFIAIIISNIIHKKINSNSFTTFVYIALIVSGILMIK</sequence>
<feature type="transmembrane region" description="Helical" evidence="8">
    <location>
        <begin position="73"/>
        <end position="90"/>
    </location>
</feature>
<keyword evidence="4 8" id="KW-1003">Cell membrane</keyword>
<keyword evidence="3" id="KW-0813">Transport</keyword>
<feature type="transmembrane region" description="Helical" evidence="8">
    <location>
        <begin position="218"/>
        <end position="239"/>
    </location>
</feature>
<evidence type="ECO:0000256" key="8">
    <source>
        <dbReference type="RuleBase" id="RU363041"/>
    </source>
</evidence>
<evidence type="ECO:0000256" key="1">
    <source>
        <dbReference type="ARBA" id="ARBA00004651"/>
    </source>
</evidence>
<dbReference type="PANTHER" id="PTHR30269">
    <property type="entry name" value="TRANSMEMBRANE PROTEIN YFCA"/>
    <property type="match status" value="1"/>
</dbReference>
<evidence type="ECO:0000313" key="9">
    <source>
        <dbReference type="EMBL" id="CEQ02764.1"/>
    </source>
</evidence>
<evidence type="ECO:0000256" key="6">
    <source>
        <dbReference type="ARBA" id="ARBA00022989"/>
    </source>
</evidence>
<gene>
    <name evidence="9" type="ORF">R28058_04971</name>
</gene>
<feature type="transmembrane region" description="Helical" evidence="8">
    <location>
        <begin position="44"/>
        <end position="61"/>
    </location>
</feature>
<dbReference type="Pfam" id="PF01925">
    <property type="entry name" value="TauE"/>
    <property type="match status" value="1"/>
</dbReference>
<evidence type="ECO:0000256" key="2">
    <source>
        <dbReference type="ARBA" id="ARBA00009142"/>
    </source>
</evidence>
<keyword evidence="6 8" id="KW-1133">Transmembrane helix</keyword>
<keyword evidence="7 8" id="KW-0472">Membrane</keyword>
<accession>A0A0C7PDZ4</accession>
<evidence type="ECO:0000313" key="10">
    <source>
        <dbReference type="Proteomes" id="UP000049127"/>
    </source>
</evidence>
<protein>
    <recommendedName>
        <fullName evidence="8">Probable membrane transporter protein</fullName>
    </recommendedName>
</protein>
<dbReference type="RefSeq" id="WP_055334519.1">
    <property type="nucleotide sequence ID" value="NZ_CDNF01000003.1"/>
</dbReference>
<dbReference type="Proteomes" id="UP000049127">
    <property type="component" value="Unassembled WGS sequence"/>
</dbReference>
<feature type="transmembrane region" description="Helical" evidence="8">
    <location>
        <begin position="7"/>
        <end position="32"/>
    </location>
</feature>
<dbReference type="InterPro" id="IPR002781">
    <property type="entry name" value="TM_pro_TauE-like"/>
</dbReference>
<dbReference type="AlphaFoldDB" id="A0A0C7PDZ4"/>
<evidence type="ECO:0000256" key="4">
    <source>
        <dbReference type="ARBA" id="ARBA00022475"/>
    </source>
</evidence>
<feature type="transmembrane region" description="Helical" evidence="8">
    <location>
        <begin position="189"/>
        <end position="211"/>
    </location>
</feature>
<dbReference type="EMBL" id="CEKZ01000003">
    <property type="protein sequence ID" value="CEQ02764.1"/>
    <property type="molecule type" value="Genomic_DNA"/>
</dbReference>